<name>X1KV72_9ZZZZ</name>
<evidence type="ECO:0000313" key="1">
    <source>
        <dbReference type="EMBL" id="GAI10972.1"/>
    </source>
</evidence>
<proteinExistence type="predicted"/>
<organism evidence="1">
    <name type="scientific">marine sediment metagenome</name>
    <dbReference type="NCBI Taxonomy" id="412755"/>
    <lineage>
        <taxon>unclassified sequences</taxon>
        <taxon>metagenomes</taxon>
        <taxon>ecological metagenomes</taxon>
    </lineage>
</organism>
<comment type="caution">
    <text evidence="1">The sequence shown here is derived from an EMBL/GenBank/DDBJ whole genome shotgun (WGS) entry which is preliminary data.</text>
</comment>
<dbReference type="AlphaFoldDB" id="X1KV72"/>
<dbReference type="EMBL" id="BARV01003733">
    <property type="protein sequence ID" value="GAI10972.1"/>
    <property type="molecule type" value="Genomic_DNA"/>
</dbReference>
<sequence length="71" mass="7842">MKLIIVLVVVIGALIVLKSMAESKSLTISELIRSWFPTAPTDLGEGEEPFTWKVSLNPTTTEALTAQIQWQ</sequence>
<protein>
    <submittedName>
        <fullName evidence="1">Uncharacterized protein</fullName>
    </submittedName>
</protein>
<reference evidence="1" key="1">
    <citation type="journal article" date="2014" name="Front. Microbiol.">
        <title>High frequency of phylogenetically diverse reductive dehalogenase-homologous genes in deep subseafloor sedimentary metagenomes.</title>
        <authorList>
            <person name="Kawai M."/>
            <person name="Futagami T."/>
            <person name="Toyoda A."/>
            <person name="Takaki Y."/>
            <person name="Nishi S."/>
            <person name="Hori S."/>
            <person name="Arai W."/>
            <person name="Tsubouchi T."/>
            <person name="Morono Y."/>
            <person name="Uchiyama I."/>
            <person name="Ito T."/>
            <person name="Fujiyama A."/>
            <person name="Inagaki F."/>
            <person name="Takami H."/>
        </authorList>
    </citation>
    <scope>NUCLEOTIDE SEQUENCE</scope>
    <source>
        <strain evidence="1">Expedition CK06-06</strain>
    </source>
</reference>
<gene>
    <name evidence="1" type="ORF">S06H3_08737</name>
</gene>
<accession>X1KV72</accession>